<dbReference type="InterPro" id="IPR036380">
    <property type="entry name" value="Isochorismatase-like_sf"/>
</dbReference>
<evidence type="ECO:0000256" key="1">
    <source>
        <dbReference type="ARBA" id="ARBA00006336"/>
    </source>
</evidence>
<dbReference type="Proteomes" id="UP001174691">
    <property type="component" value="Unassembled WGS sequence"/>
</dbReference>
<accession>A0AA38S0N0</accession>
<dbReference type="SUPFAM" id="SSF52499">
    <property type="entry name" value="Isochorismatase-like hydrolases"/>
    <property type="match status" value="1"/>
</dbReference>
<feature type="compositionally biased region" description="Polar residues" evidence="2">
    <location>
        <begin position="374"/>
        <end position="383"/>
    </location>
</feature>
<feature type="compositionally biased region" description="Basic and acidic residues" evidence="2">
    <location>
        <begin position="399"/>
        <end position="414"/>
    </location>
</feature>
<evidence type="ECO:0000313" key="4">
    <source>
        <dbReference type="EMBL" id="KAJ9162114.1"/>
    </source>
</evidence>
<dbReference type="InterPro" id="IPR036282">
    <property type="entry name" value="Glutathione-S-Trfase_C_sf"/>
</dbReference>
<dbReference type="InterPro" id="IPR005123">
    <property type="entry name" value="Oxoglu/Fe-dep_dioxygenase_dom"/>
</dbReference>
<gene>
    <name evidence="4" type="ORF">NKR19_g1587</name>
</gene>
<dbReference type="InterPro" id="IPR027450">
    <property type="entry name" value="AlkB-like"/>
</dbReference>
<dbReference type="Pfam" id="PF13410">
    <property type="entry name" value="GST_C_2"/>
    <property type="match status" value="1"/>
</dbReference>
<proteinExistence type="inferred from homology"/>
<dbReference type="EMBL" id="JANBVN010000015">
    <property type="protein sequence ID" value="KAJ9162114.1"/>
    <property type="molecule type" value="Genomic_DNA"/>
</dbReference>
<reference evidence="4" key="1">
    <citation type="submission" date="2022-07" db="EMBL/GenBank/DDBJ databases">
        <title>Fungi with potential for degradation of polypropylene.</title>
        <authorList>
            <person name="Gostincar C."/>
        </authorList>
    </citation>
    <scope>NUCLEOTIDE SEQUENCE</scope>
    <source>
        <strain evidence="4">EXF-13287</strain>
    </source>
</reference>
<dbReference type="Gene3D" id="2.60.120.590">
    <property type="entry name" value="Alpha-ketoglutarate-dependent dioxygenase AlkB-like"/>
    <property type="match status" value="1"/>
</dbReference>
<feature type="compositionally biased region" description="Basic and acidic residues" evidence="2">
    <location>
        <begin position="248"/>
        <end position="259"/>
    </location>
</feature>
<feature type="region of interest" description="Disordered" evidence="2">
    <location>
        <begin position="631"/>
        <end position="670"/>
    </location>
</feature>
<comment type="caution">
    <text evidence="4">The sequence shown here is derived from an EMBL/GenBank/DDBJ whole genome shotgun (WGS) entry which is preliminary data.</text>
</comment>
<feature type="region of interest" description="Disordered" evidence="2">
    <location>
        <begin position="246"/>
        <end position="500"/>
    </location>
</feature>
<feature type="compositionally biased region" description="Low complexity" evidence="2">
    <location>
        <begin position="308"/>
        <end position="335"/>
    </location>
</feature>
<dbReference type="Pfam" id="PF24470">
    <property type="entry name" value="Thiored_Isochorism"/>
    <property type="match status" value="1"/>
</dbReference>
<dbReference type="GO" id="GO:0006307">
    <property type="term" value="P:DNA alkylation repair"/>
    <property type="evidence" value="ECO:0007669"/>
    <property type="project" value="InterPro"/>
</dbReference>
<dbReference type="Pfam" id="PF13532">
    <property type="entry name" value="2OG-FeII_Oxy_2"/>
    <property type="match status" value="1"/>
</dbReference>
<evidence type="ECO:0000313" key="5">
    <source>
        <dbReference type="Proteomes" id="UP001174691"/>
    </source>
</evidence>
<feature type="compositionally biased region" description="Polar residues" evidence="2">
    <location>
        <begin position="95"/>
        <end position="106"/>
    </location>
</feature>
<feature type="region of interest" description="Disordered" evidence="2">
    <location>
        <begin position="75"/>
        <end position="114"/>
    </location>
</feature>
<dbReference type="AlphaFoldDB" id="A0AA38S0N0"/>
<dbReference type="PROSITE" id="PS51471">
    <property type="entry name" value="FE2OG_OXY"/>
    <property type="match status" value="1"/>
</dbReference>
<dbReference type="SUPFAM" id="SSF47616">
    <property type="entry name" value="GST C-terminal domain-like"/>
    <property type="match status" value="1"/>
</dbReference>
<feature type="domain" description="Fe2OG dioxygenase" evidence="3">
    <location>
        <begin position="585"/>
        <end position="724"/>
    </location>
</feature>
<dbReference type="InterPro" id="IPR000868">
    <property type="entry name" value="Isochorismatase-like_dom"/>
</dbReference>
<name>A0AA38S0N0_9PEZI</name>
<evidence type="ECO:0000259" key="3">
    <source>
        <dbReference type="PROSITE" id="PS51471"/>
    </source>
</evidence>
<keyword evidence="5" id="KW-1185">Reference proteome</keyword>
<evidence type="ECO:0000256" key="2">
    <source>
        <dbReference type="SAM" id="MobiDB-lite"/>
    </source>
</evidence>
<dbReference type="InterPro" id="IPR057088">
    <property type="entry name" value="GLRG_09195_Thiored"/>
</dbReference>
<dbReference type="Gene3D" id="3.40.50.850">
    <property type="entry name" value="Isochorismatase-like"/>
    <property type="match status" value="1"/>
</dbReference>
<organism evidence="4 5">
    <name type="scientific">Coniochaeta hoffmannii</name>
    <dbReference type="NCBI Taxonomy" id="91930"/>
    <lineage>
        <taxon>Eukaryota</taxon>
        <taxon>Fungi</taxon>
        <taxon>Dikarya</taxon>
        <taxon>Ascomycota</taxon>
        <taxon>Pezizomycotina</taxon>
        <taxon>Sordariomycetes</taxon>
        <taxon>Sordariomycetidae</taxon>
        <taxon>Coniochaetales</taxon>
        <taxon>Coniochaetaceae</taxon>
        <taxon>Coniochaeta</taxon>
    </lineage>
</organism>
<dbReference type="Gene3D" id="1.20.1050.10">
    <property type="match status" value="1"/>
</dbReference>
<dbReference type="CDD" id="cd00299">
    <property type="entry name" value="GST_C_family"/>
    <property type="match status" value="1"/>
</dbReference>
<dbReference type="Pfam" id="PF00857">
    <property type="entry name" value="Isochorismatase"/>
    <property type="match status" value="1"/>
</dbReference>
<comment type="similarity">
    <text evidence="1">Belongs to the isochorismatase family.</text>
</comment>
<dbReference type="InterPro" id="IPR032854">
    <property type="entry name" value="ALKBH3"/>
</dbReference>
<dbReference type="CDD" id="cd00431">
    <property type="entry name" value="cysteine_hydrolases"/>
    <property type="match status" value="1"/>
</dbReference>
<dbReference type="InterPro" id="IPR037151">
    <property type="entry name" value="AlkB-like_sf"/>
</dbReference>
<dbReference type="GO" id="GO:0051213">
    <property type="term" value="F:dioxygenase activity"/>
    <property type="evidence" value="ECO:0007669"/>
    <property type="project" value="InterPro"/>
</dbReference>
<dbReference type="SUPFAM" id="SSF51197">
    <property type="entry name" value="Clavaminate synthase-like"/>
    <property type="match status" value="1"/>
</dbReference>
<dbReference type="PANTHER" id="PTHR31212">
    <property type="entry name" value="ALPHA-KETOGLUTARATE-DEPENDENT DIOXYGENASE ALKB HOMOLOG 3"/>
    <property type="match status" value="1"/>
</dbReference>
<protein>
    <submittedName>
        <fullName evidence="4">Isochorismatase</fullName>
    </submittedName>
</protein>
<sequence length="1003" mass="108422">MFNINAAALPTLRTRQALLILDLQNEFVSPDGALTIKQPDVVVSRVIQLAKAFRLSGAGDVIWIRTQFDGHRPLSGGADGGDQIITTDAPIVPRRSNSSRGRQPTSGRHEEAVMEADEEAFLSYPPACEKPQCVLPGSDGAQLAPEVQQAVDVGRDIQFTKTHYSAFAAGQQLVQLLRGRFVTEIYVCGALTNISIYATALDAGRHGYDITLVDDCCGYRSDMRHSNAVHRLMQLTGCEVTTSSDIMAKLKPEKPSSEKKAKRRGAARDETPGSSRRRGSKEAAGRSGSKTKEPAVGQPSPEDEDDPLPSSFERLTLSGPSAPAPAVSSSATTGALPQRHRQDSGPTAQQPVPTVVERSNPAGPPETRHPVTTAKPTYQTTHVNPAPLEVDPDLGNESTPHDGDSSTQKGHFDVGQKLQYIRSNQVRGPPRILIPPNSALGSVRSAAAKARMQSRQPPGSKDTTSSSSNASVSTDSDASQPGMEGEPTPTPSEPLCEGDTTIITNLLPPSLAATAFDRLKSEVSWQHMSHQGGEVPRLVAVQGEVDHQGDMPAYRHPSDESPPLLPFTPTVSEIRRRAEAAVGHPLNHVLIQLYRSGGDYISEHSDKTLDIVRGSFIANVSLGAERTMVFRTKRPDKDPSWLAEEERASDDDEAPRTEEQPAGQTGRVVVRAPLPHNSLCRMGPATNSRWLHAIRPDKRADRDKTPAELARSGARISLTFRHIGTFLDATRSRIWGQGATSKTRDSARTVINGQTPQAVAMLRAFGAENRSSRFDWEGYYGGGFDVLDISASPRLYFSRDWVVNARAAMMLGYFGVGFAKGSTGAPGTGGEAVIKFVDNDGSRTGVEGGVAVMLYLDAVYGKGGGEVGREEVARRYMRFQAALGLGERWRLAIDTIRGNQQGSGEGVEGMRELGKEMEAWDGYAREAGDEAYIAGGKRMSIADFALWPVLHDVVTSRPGFMQRFEYLMGYYERLKRSKAGLRALGGGEGEDNFGAETRKGAEK</sequence>
<feature type="compositionally biased region" description="Low complexity" evidence="2">
    <location>
        <begin position="460"/>
        <end position="479"/>
    </location>
</feature>
<dbReference type="PANTHER" id="PTHR31212:SF5">
    <property type="entry name" value="ISOCHORISMATASE FAMILY PROTEIN FAMILY (AFU_ORTHOLOGUE AFUA_3G14500)"/>
    <property type="match status" value="1"/>
</dbReference>